<name>G7YMH2_CLOSI</name>
<dbReference type="AlphaFoldDB" id="G7YMH2"/>
<dbReference type="EMBL" id="DF143754">
    <property type="protein sequence ID" value="GAA54153.1"/>
    <property type="molecule type" value="Genomic_DNA"/>
</dbReference>
<dbReference type="Proteomes" id="UP000008909">
    <property type="component" value="Unassembled WGS sequence"/>
</dbReference>
<sequence length="483" mass="55207">MAQSTIDNSLVPNAIQIHHLLSEQRILSPIVNPKLNLLLRDTFCEDDYPNIFPATEEAKLHNRRVFVNVTVNISADYSHVTLARSKLKNFLRKLYKQPVFGWTQHVCMRHCAIYRQMRTFIGSQTQHNRVSLRCRIQLNLRIMVPKIRGNFPDGICGFGRWMEITSFNSISRARKIHQFILPKSLDDLSLDDFVQGVFERRVLYQTQQCDCFKHFGSDIDDYLMCTSSYFENASDIQIIFSDNWKLMRLNFVSAPKVALLQKLHAKLIRLPDLPRPRLDRPVKYDGTSPEPFNLAKSDNSNTSNWMKQLLKNCSDRHGRRTDPENIESTTQMSPLRDLPTLRSLPGITFALTAHGIRGLLNRLPLKDVATIFEISRYMHTRNALLIRLLKILPQPTTGFARCSTFSCLETSKTGDSAGFQIGQADALSGLLENRSPDSDDSVIAQISAEPEKRYTLMEAIKVTPIAFAMIHRSTRQDPLLSDV</sequence>
<gene>
    <name evidence="1" type="ORF">CLF_112416</name>
</gene>
<organism evidence="1 2">
    <name type="scientific">Clonorchis sinensis</name>
    <name type="common">Chinese liver fluke</name>
    <dbReference type="NCBI Taxonomy" id="79923"/>
    <lineage>
        <taxon>Eukaryota</taxon>
        <taxon>Metazoa</taxon>
        <taxon>Spiralia</taxon>
        <taxon>Lophotrochozoa</taxon>
        <taxon>Platyhelminthes</taxon>
        <taxon>Trematoda</taxon>
        <taxon>Digenea</taxon>
        <taxon>Opisthorchiida</taxon>
        <taxon>Opisthorchiata</taxon>
        <taxon>Opisthorchiidae</taxon>
        <taxon>Clonorchis</taxon>
    </lineage>
</organism>
<proteinExistence type="predicted"/>
<reference key="2">
    <citation type="submission" date="2011-10" db="EMBL/GenBank/DDBJ databases">
        <title>The genome and transcriptome sequence of Clonorchis sinensis provide insights into the carcinogenic liver fluke.</title>
        <authorList>
            <person name="Wang X."/>
            <person name="Huang Y."/>
            <person name="Chen W."/>
            <person name="Liu H."/>
            <person name="Guo L."/>
            <person name="Chen Y."/>
            <person name="Luo F."/>
            <person name="Zhou W."/>
            <person name="Sun J."/>
            <person name="Mao Q."/>
            <person name="Liang P."/>
            <person name="Zhou C."/>
            <person name="Tian Y."/>
            <person name="Men J."/>
            <person name="Lv X."/>
            <person name="Huang L."/>
            <person name="Zhou J."/>
            <person name="Hu Y."/>
            <person name="Li R."/>
            <person name="Zhang F."/>
            <person name="Lei H."/>
            <person name="Li X."/>
            <person name="Hu X."/>
            <person name="Liang C."/>
            <person name="Xu J."/>
            <person name="Wu Z."/>
            <person name="Yu X."/>
        </authorList>
    </citation>
    <scope>NUCLEOTIDE SEQUENCE</scope>
    <source>
        <strain>Henan</strain>
    </source>
</reference>
<evidence type="ECO:0000313" key="1">
    <source>
        <dbReference type="EMBL" id="GAA54153.1"/>
    </source>
</evidence>
<protein>
    <submittedName>
        <fullName evidence="1">Uncharacterized protein</fullName>
    </submittedName>
</protein>
<reference evidence="1" key="1">
    <citation type="journal article" date="2011" name="Genome Biol.">
        <title>The draft genome of the carcinogenic human liver fluke Clonorchis sinensis.</title>
        <authorList>
            <person name="Wang X."/>
            <person name="Chen W."/>
            <person name="Huang Y."/>
            <person name="Sun J."/>
            <person name="Men J."/>
            <person name="Liu H."/>
            <person name="Luo F."/>
            <person name="Guo L."/>
            <person name="Lv X."/>
            <person name="Deng C."/>
            <person name="Zhou C."/>
            <person name="Fan Y."/>
            <person name="Li X."/>
            <person name="Huang L."/>
            <person name="Hu Y."/>
            <person name="Liang C."/>
            <person name="Hu X."/>
            <person name="Xu J."/>
            <person name="Yu X."/>
        </authorList>
    </citation>
    <scope>NUCLEOTIDE SEQUENCE [LARGE SCALE GENOMIC DNA]</scope>
    <source>
        <strain evidence="1">Henan</strain>
    </source>
</reference>
<keyword evidence="2" id="KW-1185">Reference proteome</keyword>
<evidence type="ECO:0000313" key="2">
    <source>
        <dbReference type="Proteomes" id="UP000008909"/>
    </source>
</evidence>
<accession>G7YMH2</accession>